<dbReference type="GO" id="GO:0016020">
    <property type="term" value="C:membrane"/>
    <property type="evidence" value="ECO:0007669"/>
    <property type="project" value="UniProtKB-SubCell"/>
</dbReference>
<dbReference type="Proteomes" id="UP001630127">
    <property type="component" value="Unassembled WGS sequence"/>
</dbReference>
<dbReference type="Gene3D" id="3.30.40.10">
    <property type="entry name" value="Zinc/RING finger domain, C3HC4 (zinc finger)"/>
    <property type="match status" value="1"/>
</dbReference>
<evidence type="ECO:0000256" key="6">
    <source>
        <dbReference type="ARBA" id="ARBA00022723"/>
    </source>
</evidence>
<feature type="domain" description="RING-type" evidence="15">
    <location>
        <begin position="166"/>
        <end position="207"/>
    </location>
</feature>
<evidence type="ECO:0000256" key="11">
    <source>
        <dbReference type="ARBA" id="ARBA00023136"/>
    </source>
</evidence>
<gene>
    <name evidence="16" type="ORF">ACH5RR_010102</name>
</gene>
<reference evidence="16 17" key="1">
    <citation type="submission" date="2024-11" db="EMBL/GenBank/DDBJ databases">
        <title>A near-complete genome assembly of Cinchona calisaya.</title>
        <authorList>
            <person name="Lian D.C."/>
            <person name="Zhao X.W."/>
            <person name="Wei L."/>
        </authorList>
    </citation>
    <scope>NUCLEOTIDE SEQUENCE [LARGE SCALE GENOMIC DNA]</scope>
    <source>
        <tissue evidence="16">Nenye</tissue>
    </source>
</reference>
<keyword evidence="9" id="KW-0862">Zinc</keyword>
<keyword evidence="6" id="KW-0479">Metal-binding</keyword>
<dbReference type="SUPFAM" id="SSF57850">
    <property type="entry name" value="RING/U-box"/>
    <property type="match status" value="1"/>
</dbReference>
<dbReference type="GO" id="GO:0008270">
    <property type="term" value="F:zinc ion binding"/>
    <property type="evidence" value="ECO:0007669"/>
    <property type="project" value="UniProtKB-KW"/>
</dbReference>
<dbReference type="PANTHER" id="PTHR45977">
    <property type="entry name" value="TARGET OF ERK KINASE MPK-1"/>
    <property type="match status" value="1"/>
</dbReference>
<comment type="subcellular location">
    <subcellularLocation>
        <location evidence="2">Membrane</location>
        <topology evidence="2">Multi-pass membrane protein</topology>
    </subcellularLocation>
</comment>
<evidence type="ECO:0000256" key="1">
    <source>
        <dbReference type="ARBA" id="ARBA00000900"/>
    </source>
</evidence>
<feature type="transmembrane region" description="Helical" evidence="13">
    <location>
        <begin position="31"/>
        <end position="53"/>
    </location>
</feature>
<evidence type="ECO:0000256" key="10">
    <source>
        <dbReference type="ARBA" id="ARBA00022989"/>
    </source>
</evidence>
<evidence type="ECO:0000256" key="3">
    <source>
        <dbReference type="ARBA" id="ARBA00012483"/>
    </source>
</evidence>
<evidence type="ECO:0000256" key="14">
    <source>
        <dbReference type="SAM" id="SignalP"/>
    </source>
</evidence>
<comment type="caution">
    <text evidence="16">The sequence shown here is derived from an EMBL/GenBank/DDBJ whole genome shotgun (WGS) entry which is preliminary data.</text>
</comment>
<keyword evidence="14" id="KW-0732">Signal</keyword>
<keyword evidence="17" id="KW-1185">Reference proteome</keyword>
<evidence type="ECO:0000256" key="12">
    <source>
        <dbReference type="PROSITE-ProRule" id="PRU00175"/>
    </source>
</evidence>
<evidence type="ECO:0000313" key="17">
    <source>
        <dbReference type="Proteomes" id="UP001630127"/>
    </source>
</evidence>
<dbReference type="PANTHER" id="PTHR45977:SF21">
    <property type="entry name" value="ZINC FINGER, C3HC4 TYPE (RING FINGER) PROTEIN"/>
    <property type="match status" value="1"/>
</dbReference>
<feature type="chain" id="PRO_5044888901" description="RING-type E3 ubiquitin transferase" evidence="14">
    <location>
        <begin position="16"/>
        <end position="225"/>
    </location>
</feature>
<dbReference type="GO" id="GO:0061630">
    <property type="term" value="F:ubiquitin protein ligase activity"/>
    <property type="evidence" value="ECO:0007669"/>
    <property type="project" value="UniProtKB-EC"/>
</dbReference>
<keyword evidence="10 13" id="KW-1133">Transmembrane helix</keyword>
<evidence type="ECO:0000256" key="8">
    <source>
        <dbReference type="ARBA" id="ARBA00022786"/>
    </source>
</evidence>
<evidence type="ECO:0000259" key="15">
    <source>
        <dbReference type="PROSITE" id="PS50089"/>
    </source>
</evidence>
<dbReference type="EMBL" id="JBJUIK010000004">
    <property type="protein sequence ID" value="KAL3530780.1"/>
    <property type="molecule type" value="Genomic_DNA"/>
</dbReference>
<organism evidence="16 17">
    <name type="scientific">Cinchona calisaya</name>
    <dbReference type="NCBI Taxonomy" id="153742"/>
    <lineage>
        <taxon>Eukaryota</taxon>
        <taxon>Viridiplantae</taxon>
        <taxon>Streptophyta</taxon>
        <taxon>Embryophyta</taxon>
        <taxon>Tracheophyta</taxon>
        <taxon>Spermatophyta</taxon>
        <taxon>Magnoliopsida</taxon>
        <taxon>eudicotyledons</taxon>
        <taxon>Gunneridae</taxon>
        <taxon>Pentapetalae</taxon>
        <taxon>asterids</taxon>
        <taxon>lamiids</taxon>
        <taxon>Gentianales</taxon>
        <taxon>Rubiaceae</taxon>
        <taxon>Cinchonoideae</taxon>
        <taxon>Cinchoneae</taxon>
        <taxon>Cinchona</taxon>
    </lineage>
</organism>
<dbReference type="InterPro" id="IPR001841">
    <property type="entry name" value="Znf_RING"/>
</dbReference>
<evidence type="ECO:0000256" key="7">
    <source>
        <dbReference type="ARBA" id="ARBA00022771"/>
    </source>
</evidence>
<protein>
    <recommendedName>
        <fullName evidence="3">RING-type E3 ubiquitin transferase</fullName>
        <ecNumber evidence="3">2.3.2.27</ecNumber>
    </recommendedName>
</protein>
<evidence type="ECO:0000256" key="4">
    <source>
        <dbReference type="ARBA" id="ARBA00022679"/>
    </source>
</evidence>
<comment type="catalytic activity">
    <reaction evidence="1">
        <text>S-ubiquitinyl-[E2 ubiquitin-conjugating enzyme]-L-cysteine + [acceptor protein]-L-lysine = [E2 ubiquitin-conjugating enzyme]-L-cysteine + N(6)-ubiquitinyl-[acceptor protein]-L-lysine.</text>
        <dbReference type="EC" id="2.3.2.27"/>
    </reaction>
</comment>
<dbReference type="PROSITE" id="PS50089">
    <property type="entry name" value="ZF_RING_2"/>
    <property type="match status" value="1"/>
</dbReference>
<dbReference type="AlphaFoldDB" id="A0ABD3AG10"/>
<evidence type="ECO:0000256" key="13">
    <source>
        <dbReference type="SAM" id="Phobius"/>
    </source>
</evidence>
<evidence type="ECO:0000256" key="9">
    <source>
        <dbReference type="ARBA" id="ARBA00022833"/>
    </source>
</evidence>
<dbReference type="InterPro" id="IPR013083">
    <property type="entry name" value="Znf_RING/FYVE/PHD"/>
</dbReference>
<keyword evidence="4" id="KW-0808">Transferase</keyword>
<accession>A0ABD3AG10</accession>
<dbReference type="EC" id="2.3.2.27" evidence="3"/>
<proteinExistence type="predicted"/>
<name>A0ABD3AG10_9GENT</name>
<evidence type="ECO:0000256" key="2">
    <source>
        <dbReference type="ARBA" id="ARBA00004141"/>
    </source>
</evidence>
<keyword evidence="11 13" id="KW-0472">Membrane</keyword>
<evidence type="ECO:0000313" key="16">
    <source>
        <dbReference type="EMBL" id="KAL3530780.1"/>
    </source>
</evidence>
<keyword evidence="8" id="KW-0833">Ubl conjugation pathway</keyword>
<feature type="signal peptide" evidence="14">
    <location>
        <begin position="1"/>
        <end position="15"/>
    </location>
</feature>
<keyword evidence="5 13" id="KW-0812">Transmembrane</keyword>
<sequence length="225" mass="24645">MLIAIVLIHLQRIFGQDFSCVIMWTHDNLLLLGLLVLVCGILFGVMVLVYGVCFGFRGRAQTNGAGINSLFAGNVLYFHEPPQIAQARGRLQGLNNETLGEVREISEVHPPMGEEEINDLSVHEHKVTIPKSEISSAQEASSSTASAEGPMKVDLNMEALEEEAICSMCLVPLPSDEPRLNFPCSHQVHLECIYEGLGKRVACPTCKFPADIGSIMDPNRRNGMV</sequence>
<keyword evidence="7 12" id="KW-0863">Zinc-finger</keyword>
<evidence type="ECO:0000256" key="5">
    <source>
        <dbReference type="ARBA" id="ARBA00022692"/>
    </source>
</evidence>